<dbReference type="STRING" id="50990.A0A4Y7QAE5"/>
<sequence length="353" mass="40591">MELKTALDLLVACAERWEVLDVILDTWSLRELTSVIPHRTPALKKIRIVDADAKPHDLNLFNSSAPLNHLADLSIFSHVSFHTGRPLPNLRNVCFNSVDTLDVIDCLSHCPCLEELVIRFEDWSHGPVPVMEIKLPHLRTFKATLDEDSDSGYDIKIAQLFENIRVPHLQTLFINFDRDPENGLTWVAVQNLLRRVDNTLENFEMWTCMSTPLEFGRCVELLPRLKYLACPDIFLHNEDVRACIFRRKLPMPCPNLTTIRLIKGHGSGTLDSYMIIPPTLFSLQSRMDLLKTTRRTPVLDGGFTVVVWEDAALFVRHYANRLPGIKFLDLDDWISRRKHDLYTDVGRAAWEIN</sequence>
<protein>
    <recommendedName>
        <fullName evidence="3">F-box domain-containing protein</fullName>
    </recommendedName>
</protein>
<name>A0A4Y7QAE5_9AGAM</name>
<keyword evidence="2" id="KW-1185">Reference proteome</keyword>
<proteinExistence type="predicted"/>
<dbReference type="Gene3D" id="3.80.10.10">
    <property type="entry name" value="Ribonuclease Inhibitor"/>
    <property type="match status" value="1"/>
</dbReference>
<organism evidence="1 2">
    <name type="scientific">Rickenella mellea</name>
    <dbReference type="NCBI Taxonomy" id="50990"/>
    <lineage>
        <taxon>Eukaryota</taxon>
        <taxon>Fungi</taxon>
        <taxon>Dikarya</taxon>
        <taxon>Basidiomycota</taxon>
        <taxon>Agaricomycotina</taxon>
        <taxon>Agaricomycetes</taxon>
        <taxon>Hymenochaetales</taxon>
        <taxon>Rickenellaceae</taxon>
        <taxon>Rickenella</taxon>
    </lineage>
</organism>
<gene>
    <name evidence="1" type="ORF">BD410DRAFT_801959</name>
</gene>
<dbReference type="AlphaFoldDB" id="A0A4Y7QAE5"/>
<dbReference type="Proteomes" id="UP000294933">
    <property type="component" value="Unassembled WGS sequence"/>
</dbReference>
<dbReference type="VEuPathDB" id="FungiDB:BD410DRAFT_801959"/>
<evidence type="ECO:0000313" key="1">
    <source>
        <dbReference type="EMBL" id="TDL24643.1"/>
    </source>
</evidence>
<dbReference type="InterPro" id="IPR032675">
    <property type="entry name" value="LRR_dom_sf"/>
</dbReference>
<reference evidence="1 2" key="1">
    <citation type="submission" date="2018-06" db="EMBL/GenBank/DDBJ databases">
        <title>A transcriptomic atlas of mushroom development highlights an independent origin of complex multicellularity.</title>
        <authorList>
            <consortium name="DOE Joint Genome Institute"/>
            <person name="Krizsan K."/>
            <person name="Almasi E."/>
            <person name="Merenyi Z."/>
            <person name="Sahu N."/>
            <person name="Viragh M."/>
            <person name="Koszo T."/>
            <person name="Mondo S."/>
            <person name="Kiss B."/>
            <person name="Balint B."/>
            <person name="Kues U."/>
            <person name="Barry K."/>
            <person name="Hegedus J.C."/>
            <person name="Henrissat B."/>
            <person name="Johnson J."/>
            <person name="Lipzen A."/>
            <person name="Ohm R."/>
            <person name="Nagy I."/>
            <person name="Pangilinan J."/>
            <person name="Yan J."/>
            <person name="Xiong Y."/>
            <person name="Grigoriev I.V."/>
            <person name="Hibbett D.S."/>
            <person name="Nagy L.G."/>
        </authorList>
    </citation>
    <scope>NUCLEOTIDE SEQUENCE [LARGE SCALE GENOMIC DNA]</scope>
    <source>
        <strain evidence="1 2">SZMC22713</strain>
    </source>
</reference>
<accession>A0A4Y7QAE5</accession>
<evidence type="ECO:0000313" key="2">
    <source>
        <dbReference type="Proteomes" id="UP000294933"/>
    </source>
</evidence>
<evidence type="ECO:0008006" key="3">
    <source>
        <dbReference type="Google" id="ProtNLM"/>
    </source>
</evidence>
<dbReference type="SUPFAM" id="SSF52047">
    <property type="entry name" value="RNI-like"/>
    <property type="match status" value="1"/>
</dbReference>
<dbReference type="EMBL" id="ML170166">
    <property type="protein sequence ID" value="TDL24643.1"/>
    <property type="molecule type" value="Genomic_DNA"/>
</dbReference>